<dbReference type="SUPFAM" id="SSF52096">
    <property type="entry name" value="ClpP/crotonase"/>
    <property type="match status" value="1"/>
</dbReference>
<dbReference type="PANTHER" id="PTHR11941">
    <property type="entry name" value="ENOYL-COA HYDRATASE-RELATED"/>
    <property type="match status" value="1"/>
</dbReference>
<dbReference type="KEGG" id="tum:CBW65_05510"/>
<dbReference type="InterPro" id="IPR001753">
    <property type="entry name" value="Enoyl-CoA_hydra/iso"/>
</dbReference>
<sequence length="260" mass="27658">MDFQNLLFEVREGVGIITLNRPKALNALNSALLNEMGALLDDIAKNDEIKVVVITGGGEKAFAAGADIAEMQALTATEGRAFSANGMKSISMLETIPQPTIAAVNGFALGGGCEVVMACDIRIASTKAKFGQPEVNLGVTPGFGGTQRLPRLVGPAIAKELLFTGDVIGAERAYQIGLVNHVVEPEELLNKALEMAQKIAAKGQLAVRMSKQGVNEGMNMDLARGLQYETELFGLSFSTEDQKEGMAAFLEKRPAEFKGR</sequence>
<name>A0A1Y0IJF5_9BACL</name>
<keyword evidence="2" id="KW-0456">Lyase</keyword>
<evidence type="ECO:0000313" key="4">
    <source>
        <dbReference type="EMBL" id="ARU60597.1"/>
    </source>
</evidence>
<dbReference type="InterPro" id="IPR018376">
    <property type="entry name" value="Enoyl-CoA_hyd/isom_CS"/>
</dbReference>
<evidence type="ECO:0000256" key="2">
    <source>
        <dbReference type="ARBA" id="ARBA00023239"/>
    </source>
</evidence>
<dbReference type="OrthoDB" id="9775794at2"/>
<dbReference type="FunFam" id="3.90.226.10:FF:000009">
    <property type="entry name" value="Carnitinyl-CoA dehydratase"/>
    <property type="match status" value="1"/>
</dbReference>
<organism evidence="4 5">
    <name type="scientific">Tumebacillus avium</name>
    <dbReference type="NCBI Taxonomy" id="1903704"/>
    <lineage>
        <taxon>Bacteria</taxon>
        <taxon>Bacillati</taxon>
        <taxon>Bacillota</taxon>
        <taxon>Bacilli</taxon>
        <taxon>Bacillales</taxon>
        <taxon>Alicyclobacillaceae</taxon>
        <taxon>Tumebacillus</taxon>
    </lineage>
</organism>
<dbReference type="InterPro" id="IPR014748">
    <property type="entry name" value="Enoyl-CoA_hydra_C"/>
</dbReference>
<dbReference type="Proteomes" id="UP000195437">
    <property type="component" value="Chromosome"/>
</dbReference>
<dbReference type="EMBL" id="CP021434">
    <property type="protein sequence ID" value="ARU60597.1"/>
    <property type="molecule type" value="Genomic_DNA"/>
</dbReference>
<dbReference type="GO" id="GO:0016836">
    <property type="term" value="F:hydro-lyase activity"/>
    <property type="evidence" value="ECO:0007669"/>
    <property type="project" value="UniProtKB-ARBA"/>
</dbReference>
<comment type="similarity">
    <text evidence="1 3">Belongs to the enoyl-CoA hydratase/isomerase family.</text>
</comment>
<evidence type="ECO:0000313" key="5">
    <source>
        <dbReference type="Proteomes" id="UP000195437"/>
    </source>
</evidence>
<protein>
    <submittedName>
        <fullName evidence="4">Crotonase</fullName>
    </submittedName>
</protein>
<dbReference type="Gene3D" id="3.90.226.10">
    <property type="entry name" value="2-enoyl-CoA Hydratase, Chain A, domain 1"/>
    <property type="match status" value="1"/>
</dbReference>
<dbReference type="GO" id="GO:0006635">
    <property type="term" value="P:fatty acid beta-oxidation"/>
    <property type="evidence" value="ECO:0007669"/>
    <property type="project" value="TreeGrafter"/>
</dbReference>
<reference evidence="5" key="1">
    <citation type="submission" date="2017-05" db="EMBL/GenBank/DDBJ databases">
        <authorList>
            <person name="Sung H."/>
        </authorList>
    </citation>
    <scope>NUCLEOTIDE SEQUENCE [LARGE SCALE GENOMIC DNA]</scope>
    <source>
        <strain evidence="5">AR23208</strain>
    </source>
</reference>
<dbReference type="AlphaFoldDB" id="A0A1Y0IJF5"/>
<proteinExistence type="inferred from homology"/>
<evidence type="ECO:0000256" key="1">
    <source>
        <dbReference type="ARBA" id="ARBA00005254"/>
    </source>
</evidence>
<dbReference type="Pfam" id="PF00378">
    <property type="entry name" value="ECH_1"/>
    <property type="match status" value="1"/>
</dbReference>
<dbReference type="Gene3D" id="1.10.12.10">
    <property type="entry name" value="Lyase 2-enoyl-coa Hydratase, Chain A, domain 2"/>
    <property type="match status" value="1"/>
</dbReference>
<dbReference type="PROSITE" id="PS00166">
    <property type="entry name" value="ENOYL_COA_HYDRATASE"/>
    <property type="match status" value="1"/>
</dbReference>
<dbReference type="InterPro" id="IPR029045">
    <property type="entry name" value="ClpP/crotonase-like_dom_sf"/>
</dbReference>
<dbReference type="CDD" id="cd06558">
    <property type="entry name" value="crotonase-like"/>
    <property type="match status" value="1"/>
</dbReference>
<accession>A0A1Y0IJF5</accession>
<keyword evidence="5" id="KW-1185">Reference proteome</keyword>
<dbReference type="FunFam" id="1.10.12.10:FF:000001">
    <property type="entry name" value="Probable enoyl-CoA hydratase, mitochondrial"/>
    <property type="match status" value="1"/>
</dbReference>
<dbReference type="PANTHER" id="PTHR11941:SF54">
    <property type="entry name" value="ENOYL-COA HYDRATASE, MITOCHONDRIAL"/>
    <property type="match status" value="1"/>
</dbReference>
<evidence type="ECO:0000256" key="3">
    <source>
        <dbReference type="RuleBase" id="RU003707"/>
    </source>
</evidence>
<gene>
    <name evidence="4" type="ORF">CBW65_05510</name>
</gene>
<dbReference type="RefSeq" id="WP_087455989.1">
    <property type="nucleotide sequence ID" value="NZ_CP021434.1"/>
</dbReference>